<dbReference type="HOGENOM" id="CLU_019068_0_0_1"/>
<evidence type="ECO:0000256" key="7">
    <source>
        <dbReference type="SAM" id="Phobius"/>
    </source>
</evidence>
<comment type="subcellular location">
    <subcellularLocation>
        <location evidence="1">Golgi apparatus</location>
    </subcellularLocation>
</comment>
<dbReference type="Proteomes" id="UP000000689">
    <property type="component" value="Chromosome 3"/>
</dbReference>
<dbReference type="Pfam" id="PF22876">
    <property type="entry name" value="SBE2_N"/>
    <property type="match status" value="1"/>
</dbReference>
<evidence type="ECO:0000256" key="5">
    <source>
        <dbReference type="ARBA" id="ARBA00023316"/>
    </source>
</evidence>
<keyword evidence="2" id="KW-0813">Transport</keyword>
<dbReference type="OMA" id="SSTRPIW"/>
<feature type="region of interest" description="Disordered" evidence="6">
    <location>
        <begin position="14"/>
        <end position="48"/>
    </location>
</feature>
<dbReference type="eggNOG" id="ENOG502QR4N">
    <property type="taxonomic scope" value="Eukaryota"/>
</dbReference>
<dbReference type="OrthoDB" id="289721at2759"/>
<evidence type="ECO:0000259" key="8">
    <source>
        <dbReference type="Pfam" id="PF17076"/>
    </source>
</evidence>
<dbReference type="GO" id="GO:0005794">
    <property type="term" value="C:Golgi apparatus"/>
    <property type="evidence" value="ECO:0007669"/>
    <property type="project" value="UniProtKB-SubCell"/>
</dbReference>
<evidence type="ECO:0000256" key="6">
    <source>
        <dbReference type="SAM" id="MobiDB-lite"/>
    </source>
</evidence>
<evidence type="ECO:0000256" key="3">
    <source>
        <dbReference type="ARBA" id="ARBA00022927"/>
    </source>
</evidence>
<dbReference type="GeneID" id="11496596"/>
<evidence type="ECO:0000313" key="11">
    <source>
        <dbReference type="EMBL" id="CCD24124.1"/>
    </source>
</evidence>
<evidence type="ECO:0000259" key="10">
    <source>
        <dbReference type="Pfam" id="PF22876"/>
    </source>
</evidence>
<accession>G0W8L3</accession>
<gene>
    <name evidence="11" type="primary">NDAI0C04650</name>
    <name evidence="11" type="ordered locus">NDAI_0C04650</name>
</gene>
<dbReference type="InterPro" id="IPR053949">
    <property type="entry name" value="SBE2/SBE22_M"/>
</dbReference>
<evidence type="ECO:0000256" key="4">
    <source>
        <dbReference type="ARBA" id="ARBA00023034"/>
    </source>
</evidence>
<protein>
    <submittedName>
        <fullName evidence="11">Uncharacterized protein</fullName>
    </submittedName>
</protein>
<organism evidence="11 12">
    <name type="scientific">Naumovozyma dairenensis (strain ATCC 10597 / BCRC 20456 / CBS 421 / NBRC 0211 / NRRL Y-12639)</name>
    <name type="common">Saccharomyces dairenensis</name>
    <dbReference type="NCBI Taxonomy" id="1071378"/>
    <lineage>
        <taxon>Eukaryota</taxon>
        <taxon>Fungi</taxon>
        <taxon>Dikarya</taxon>
        <taxon>Ascomycota</taxon>
        <taxon>Saccharomycotina</taxon>
        <taxon>Saccharomycetes</taxon>
        <taxon>Saccharomycetales</taxon>
        <taxon>Saccharomycetaceae</taxon>
        <taxon>Naumovozyma</taxon>
    </lineage>
</organism>
<dbReference type="Pfam" id="PF17076">
    <property type="entry name" value="SBE2_C"/>
    <property type="match status" value="1"/>
</dbReference>
<feature type="compositionally biased region" description="Polar residues" evidence="6">
    <location>
        <begin position="19"/>
        <end position="37"/>
    </location>
</feature>
<evidence type="ECO:0000313" key="12">
    <source>
        <dbReference type="Proteomes" id="UP000000689"/>
    </source>
</evidence>
<keyword evidence="7" id="KW-0812">Transmembrane</keyword>
<dbReference type="GO" id="GO:0015031">
    <property type="term" value="P:protein transport"/>
    <property type="evidence" value="ECO:0007669"/>
    <property type="project" value="UniProtKB-KW"/>
</dbReference>
<evidence type="ECO:0000256" key="2">
    <source>
        <dbReference type="ARBA" id="ARBA00022448"/>
    </source>
</evidence>
<feature type="compositionally biased region" description="Low complexity" evidence="6">
    <location>
        <begin position="292"/>
        <end position="302"/>
    </location>
</feature>
<feature type="compositionally biased region" description="Polar residues" evidence="6">
    <location>
        <begin position="265"/>
        <end position="279"/>
    </location>
</feature>
<dbReference type="GO" id="GO:0031505">
    <property type="term" value="P:fungal-type cell wall organization"/>
    <property type="evidence" value="ECO:0007669"/>
    <property type="project" value="EnsemblFungi"/>
</dbReference>
<dbReference type="KEGG" id="ndi:NDAI_0C04650"/>
<keyword evidence="4" id="KW-0333">Golgi apparatus</keyword>
<feature type="domain" description="SBE2/SBE22 middle" evidence="9">
    <location>
        <begin position="428"/>
        <end position="544"/>
    </location>
</feature>
<keyword evidence="5" id="KW-0961">Cell wall biogenesis/degradation</keyword>
<feature type="domain" description="Sbe2/Sbe22 C-terminal" evidence="8">
    <location>
        <begin position="581"/>
        <end position="869"/>
    </location>
</feature>
<keyword evidence="3" id="KW-0653">Protein transport</keyword>
<keyword evidence="7" id="KW-1133">Transmembrane helix</keyword>
<name>G0W8L3_NAUDC</name>
<feature type="region of interest" description="Disordered" evidence="6">
    <location>
        <begin position="260"/>
        <end position="305"/>
    </location>
</feature>
<dbReference type="EMBL" id="HE580269">
    <property type="protein sequence ID" value="CCD24124.1"/>
    <property type="molecule type" value="Genomic_DNA"/>
</dbReference>
<keyword evidence="12" id="KW-1185">Reference proteome</keyword>
<feature type="domain" description="SBE2/SBE22 N-terminal" evidence="10">
    <location>
        <begin position="268"/>
        <end position="417"/>
    </location>
</feature>
<keyword evidence="7" id="KW-0472">Membrane</keyword>
<dbReference type="AlphaFoldDB" id="G0W8L3"/>
<reference evidence="11 12" key="1">
    <citation type="journal article" date="2011" name="Proc. Natl. Acad. Sci. U.S.A.">
        <title>Evolutionary erosion of yeast sex chromosomes by mating-type switching accidents.</title>
        <authorList>
            <person name="Gordon J.L."/>
            <person name="Armisen D."/>
            <person name="Proux-Wera E."/>
            <person name="Oheigeartaigh S.S."/>
            <person name="Byrne K.P."/>
            <person name="Wolfe K.H."/>
        </authorList>
    </citation>
    <scope>NUCLEOTIDE SEQUENCE [LARGE SCALE GENOMIC DNA]</scope>
    <source>
        <strain evidence="12">ATCC 10597 / BCRC 20456 / CBS 421 / NBRC 0211 / NRRL Y-12639</strain>
    </source>
</reference>
<dbReference type="InterPro" id="IPR053948">
    <property type="entry name" value="SBE2/SBE22_N"/>
</dbReference>
<evidence type="ECO:0000259" key="9">
    <source>
        <dbReference type="Pfam" id="PF22874"/>
    </source>
</evidence>
<evidence type="ECO:0000256" key="1">
    <source>
        <dbReference type="ARBA" id="ARBA00004555"/>
    </source>
</evidence>
<sequence length="871" mass="99618">MSAPQIFTKLDTLKEEDSSNLTSPIEPTATTLNSPSLPSKPLNLGRIGKNRPSDSVLLLSSSKIGARTNVTAAAAAAAAVTVPRHDHDYHNPRPISEESILTRTTDIFSSDTNSESFSSISNELENTTYDDQSMDNIDMHVVNQLEATINNMEFLSINNDNGDKSMDMDMNMDMDLSFGTQSFSTIGPISRNSTIRQQSSLIHENTRYSYKSNITSRQNSINSKYSTTSSASASASASTSTSASAFAFALPSSAPTAANLPKACNRSNSYSQASQTKFQNNRNKNNNRKKSNSNNNNNNNNNTVKTLYPLKHSHSMIINNSLPMYDNNIDNTTNKSSFMTPSQKFRLRKEQKGKELRKIIKEKEQFYEESEKISDLEIIDGDINDSLIWNIPTASISTTSFISDNNNNKNKTRAKKNLNRPLMHSQFSLSTTSIPGINSVSDTQYFQETTNDLSSLYVNDSKTITKSKLQKRHYSADHLPLSMKHASDSGLEDLLLVSNDKLKFISSSRPSWLPPKDPIEMTFHNLCISENLNRLSNDQLKLNQANDELLKIDQLNISTYERLLKNDNYNHHHHHHHHHHDLKTLKKIIWQTKLPNNLITNLFLMTFKNVEEEHSFDSFENVLRLLNKMKFPTDKEFQINQLIENNINNKLSGYIQPISDQLHSNLMLLLQLKSISQHGLVIGDDLLFYHFLLLIHNNNNDDGQEQELDVNDLSTIWNIVNKIQVTCFNEHYKEQYDINVLKKAQSLSFLNKPEFKNELNSNCLNFNTIWNVFERLDHDLFLWIISIIFTLTMYQNLKSKRKSNYKISISFTINILINYHFGFNDFQHLNDLEDANFCIPMPIPITRDSNDEQLNSNRTFIKKWLHYYETI</sequence>
<feature type="transmembrane region" description="Helical" evidence="7">
    <location>
        <begin position="780"/>
        <end position="797"/>
    </location>
</feature>
<proteinExistence type="predicted"/>
<dbReference type="InterPro" id="IPR031403">
    <property type="entry name" value="Sbe2/Sbe22_C"/>
</dbReference>
<dbReference type="RefSeq" id="XP_003669367.1">
    <property type="nucleotide sequence ID" value="XM_003669319.1"/>
</dbReference>
<dbReference type="Pfam" id="PF22874">
    <property type="entry name" value="SBE2_M"/>
    <property type="match status" value="1"/>
</dbReference>